<reference evidence="2 3" key="1">
    <citation type="submission" date="2022-10" db="EMBL/GenBank/DDBJ databases">
        <title>Defluviimonas sp. nov., isolated from ocean surface sediments.</title>
        <authorList>
            <person name="He W."/>
            <person name="Wang L."/>
            <person name="Zhang D.-F."/>
        </authorList>
    </citation>
    <scope>NUCLEOTIDE SEQUENCE [LARGE SCALE GENOMIC DNA]</scope>
    <source>
        <strain evidence="2 3">WL0050</strain>
    </source>
</reference>
<accession>A0ABT2ZJA9</accession>
<feature type="transmembrane region" description="Helical" evidence="1">
    <location>
        <begin position="65"/>
        <end position="85"/>
    </location>
</feature>
<keyword evidence="3" id="KW-1185">Reference proteome</keyword>
<dbReference type="Proteomes" id="UP001652564">
    <property type="component" value="Unassembled WGS sequence"/>
</dbReference>
<comment type="caution">
    <text evidence="2">The sequence shown here is derived from an EMBL/GenBank/DDBJ whole genome shotgun (WGS) entry which is preliminary data.</text>
</comment>
<feature type="transmembrane region" description="Helical" evidence="1">
    <location>
        <begin position="38"/>
        <end position="59"/>
    </location>
</feature>
<organism evidence="2 3">
    <name type="scientific">Albidovulum litorale</name>
    <dbReference type="NCBI Taxonomy" id="2984134"/>
    <lineage>
        <taxon>Bacteria</taxon>
        <taxon>Pseudomonadati</taxon>
        <taxon>Pseudomonadota</taxon>
        <taxon>Alphaproteobacteria</taxon>
        <taxon>Rhodobacterales</taxon>
        <taxon>Paracoccaceae</taxon>
        <taxon>Albidovulum</taxon>
    </lineage>
</organism>
<keyword evidence="1" id="KW-1133">Transmembrane helix</keyword>
<gene>
    <name evidence="2" type="ORF">OEZ71_02735</name>
</gene>
<feature type="transmembrane region" description="Helical" evidence="1">
    <location>
        <begin position="92"/>
        <end position="110"/>
    </location>
</feature>
<feature type="transmembrane region" description="Helical" evidence="1">
    <location>
        <begin position="12"/>
        <end position="31"/>
    </location>
</feature>
<evidence type="ECO:0000313" key="2">
    <source>
        <dbReference type="EMBL" id="MCV2871206.1"/>
    </source>
</evidence>
<proteinExistence type="predicted"/>
<dbReference type="RefSeq" id="WP_263738390.1">
    <property type="nucleotide sequence ID" value="NZ_JAOWKZ010000001.1"/>
</dbReference>
<name>A0ABT2ZJA9_9RHOB</name>
<evidence type="ECO:0000313" key="3">
    <source>
        <dbReference type="Proteomes" id="UP001652564"/>
    </source>
</evidence>
<sequence length="319" mass="34964">MFPLPEYTIDILIVLVIGACMTLARAVLGPISSLRPAIILFIGLVWPWPIAIMNGINHYTLTEAFFFSGWTVAALIVGLVLGAIAHRAAKPLLVGALVLFPWFAGTAFVFEQQRVPDLACAKQVDFRIASLTLTAPRSLGLQSVIGDGSPEQAWAGAYAEWVGAKPDVRALCRSSDGGRVPVEVAHIWLPFDWFEEGFETSCSVNADRIPPDAYCDAMKRTSPSVIQLYARSDGEPRPSYGYFDTNSIIEARSDGEREGYRCTKLGTENSNRACTIWFNLTPEILAVSTARVGPRQHGEDPLADTVYLVDAMIRRLSLE</sequence>
<keyword evidence="1" id="KW-0812">Transmembrane</keyword>
<dbReference type="EMBL" id="JAOWKZ010000001">
    <property type="protein sequence ID" value="MCV2871206.1"/>
    <property type="molecule type" value="Genomic_DNA"/>
</dbReference>
<evidence type="ECO:0000256" key="1">
    <source>
        <dbReference type="SAM" id="Phobius"/>
    </source>
</evidence>
<protein>
    <submittedName>
        <fullName evidence="2">Uncharacterized protein</fullName>
    </submittedName>
</protein>
<keyword evidence="1" id="KW-0472">Membrane</keyword>